<dbReference type="Pfam" id="PF21082">
    <property type="entry name" value="MS_channel_3rd"/>
    <property type="match status" value="1"/>
</dbReference>
<feature type="transmembrane region" description="Helical" evidence="7">
    <location>
        <begin position="290"/>
        <end position="308"/>
    </location>
</feature>
<dbReference type="InterPro" id="IPR045042">
    <property type="entry name" value="YnaI-like"/>
</dbReference>
<feature type="chain" id="PRO_5046997946" evidence="8">
    <location>
        <begin position="19"/>
        <end position="534"/>
    </location>
</feature>
<dbReference type="InterPro" id="IPR010920">
    <property type="entry name" value="LSM_dom_sf"/>
</dbReference>
<feature type="transmembrane region" description="Helical" evidence="7">
    <location>
        <begin position="241"/>
        <end position="264"/>
    </location>
</feature>
<dbReference type="InterPro" id="IPR049278">
    <property type="entry name" value="MS_channel_C"/>
</dbReference>
<keyword evidence="3" id="KW-1003">Cell membrane</keyword>
<dbReference type="InterPro" id="IPR023408">
    <property type="entry name" value="MscS_beta-dom_sf"/>
</dbReference>
<dbReference type="Pfam" id="PF21088">
    <property type="entry name" value="MS_channel_1st"/>
    <property type="match status" value="1"/>
</dbReference>
<feature type="domain" description="Mechanosensitive ion channel MscS C-terminal" evidence="10">
    <location>
        <begin position="410"/>
        <end position="495"/>
    </location>
</feature>
<evidence type="ECO:0000259" key="9">
    <source>
        <dbReference type="Pfam" id="PF00924"/>
    </source>
</evidence>
<dbReference type="Proteomes" id="UP001062165">
    <property type="component" value="Chromosome"/>
</dbReference>
<proteinExistence type="inferred from homology"/>
<evidence type="ECO:0000256" key="7">
    <source>
        <dbReference type="SAM" id="Phobius"/>
    </source>
</evidence>
<keyword evidence="6 7" id="KW-0472">Membrane</keyword>
<evidence type="ECO:0000259" key="10">
    <source>
        <dbReference type="Pfam" id="PF21082"/>
    </source>
</evidence>
<feature type="signal peptide" evidence="8">
    <location>
        <begin position="1"/>
        <end position="18"/>
    </location>
</feature>
<dbReference type="SUPFAM" id="SSF82861">
    <property type="entry name" value="Mechanosensitive channel protein MscS (YggB), transmembrane region"/>
    <property type="match status" value="1"/>
</dbReference>
<keyword evidence="13" id="KW-1185">Reference proteome</keyword>
<dbReference type="SUPFAM" id="SSF50182">
    <property type="entry name" value="Sm-like ribonucleoproteins"/>
    <property type="match status" value="1"/>
</dbReference>
<evidence type="ECO:0000256" key="5">
    <source>
        <dbReference type="ARBA" id="ARBA00022989"/>
    </source>
</evidence>
<dbReference type="InterPro" id="IPR006685">
    <property type="entry name" value="MscS_channel_2nd"/>
</dbReference>
<gene>
    <name evidence="12" type="ORF">N7E81_04235</name>
</gene>
<name>A0ABY6D2B6_9BACT</name>
<evidence type="ECO:0000256" key="3">
    <source>
        <dbReference type="ARBA" id="ARBA00022475"/>
    </source>
</evidence>
<dbReference type="Gene3D" id="2.30.30.60">
    <property type="match status" value="1"/>
</dbReference>
<feature type="domain" description="Mechanosensitive ion channel MscS" evidence="9">
    <location>
        <begin position="335"/>
        <end position="399"/>
    </location>
</feature>
<evidence type="ECO:0000259" key="11">
    <source>
        <dbReference type="Pfam" id="PF21088"/>
    </source>
</evidence>
<evidence type="ECO:0000313" key="13">
    <source>
        <dbReference type="Proteomes" id="UP001062165"/>
    </source>
</evidence>
<evidence type="ECO:0000256" key="8">
    <source>
        <dbReference type="SAM" id="SignalP"/>
    </source>
</evidence>
<evidence type="ECO:0000256" key="2">
    <source>
        <dbReference type="ARBA" id="ARBA00008017"/>
    </source>
</evidence>
<dbReference type="Pfam" id="PF00924">
    <property type="entry name" value="MS_channel_2nd"/>
    <property type="match status" value="1"/>
</dbReference>
<keyword evidence="8" id="KW-0732">Signal</keyword>
<evidence type="ECO:0000256" key="1">
    <source>
        <dbReference type="ARBA" id="ARBA00004651"/>
    </source>
</evidence>
<dbReference type="InterPro" id="IPR049142">
    <property type="entry name" value="MS_channel_1st"/>
</dbReference>
<dbReference type="Gene3D" id="1.10.287.1260">
    <property type="match status" value="1"/>
</dbReference>
<feature type="transmembrane region" description="Helical" evidence="7">
    <location>
        <begin position="211"/>
        <end position="235"/>
    </location>
</feature>
<feature type="transmembrane region" description="Helical" evidence="7">
    <location>
        <begin position="167"/>
        <end position="191"/>
    </location>
</feature>
<dbReference type="PANTHER" id="PTHR43634:SF2">
    <property type="entry name" value="LOW CONDUCTANCE MECHANOSENSITIVE CHANNEL YNAI"/>
    <property type="match status" value="1"/>
</dbReference>
<accession>A0ABY6D2B6</accession>
<organism evidence="12 13">
    <name type="scientific">Reichenbachiella carrageenanivorans</name>
    <dbReference type="NCBI Taxonomy" id="2979869"/>
    <lineage>
        <taxon>Bacteria</taxon>
        <taxon>Pseudomonadati</taxon>
        <taxon>Bacteroidota</taxon>
        <taxon>Cytophagia</taxon>
        <taxon>Cytophagales</taxon>
        <taxon>Reichenbachiellaceae</taxon>
        <taxon>Reichenbachiella</taxon>
    </lineage>
</organism>
<sequence>MRNALFCFFILASFQSLAQRQDTITSRLETPYLALNTFVTNISEETYNPKAATILFNTPSLKLDEKVEVAKSLEQVFEGAGIFIFFDNVPTNPDYFDSLHNDHIYIISKRYPEIYLQRKRGRWQFQPDVVASIEKIHAELYKFDPKSLIGIEIEKTGLNAHFLGLKLWQWLGIVIMLALCFFVRYVFTLVFGRLFIRALDKIGHRNIGSRYILPVSRPVGMLMVFFFIGALYPSLELPRLVGFYVLLALKALIPLYGMIALYQLTNVVDVYLNRYVNSTESTLDDQLVPIVRKVLRFTIVMVGGLVILDSLDVPILPLLTGLSIGGLAFALAAQDTIKNFFGSLMIFVDKPFQIGDWIVTGDIDGTVEEVGFRSTRIRTFRNSVVYVPNGQLADSTIDNNGLRRLRRFRTIIQIKYDTPPNLIETFVAGLNRIVVEHPKTSNEKYEIHFNDLGAHSLDILFYIFFEAATWTEELKFRQEILLSILRLADHFGVEFAYPTQTLHLENMPGHEPFDPKYISEKTALDAKLDQFFAS</sequence>
<dbReference type="PANTHER" id="PTHR43634">
    <property type="entry name" value="OW CONDUCTANCE MECHANOSENSITIVE CHANNEL"/>
    <property type="match status" value="1"/>
</dbReference>
<protein>
    <submittedName>
        <fullName evidence="12">Mechanosensitive ion channel family protein</fullName>
    </submittedName>
</protein>
<feature type="domain" description="Mechanosensitive ion channel transmembrane helices 2/3" evidence="11">
    <location>
        <begin position="293"/>
        <end position="334"/>
    </location>
</feature>
<dbReference type="SUPFAM" id="SSF82689">
    <property type="entry name" value="Mechanosensitive channel protein MscS (YggB), C-terminal domain"/>
    <property type="match status" value="1"/>
</dbReference>
<comment type="similarity">
    <text evidence="2">Belongs to the MscS (TC 1.A.23) family.</text>
</comment>
<dbReference type="InterPro" id="IPR011014">
    <property type="entry name" value="MscS_channel_TM-2"/>
</dbReference>
<dbReference type="Gene3D" id="3.30.70.100">
    <property type="match status" value="1"/>
</dbReference>
<keyword evidence="5 7" id="KW-1133">Transmembrane helix</keyword>
<evidence type="ECO:0000313" key="12">
    <source>
        <dbReference type="EMBL" id="UXX80307.1"/>
    </source>
</evidence>
<evidence type="ECO:0000256" key="4">
    <source>
        <dbReference type="ARBA" id="ARBA00022692"/>
    </source>
</evidence>
<dbReference type="InterPro" id="IPR011066">
    <property type="entry name" value="MscS_channel_C_sf"/>
</dbReference>
<dbReference type="EMBL" id="CP106735">
    <property type="protein sequence ID" value="UXX80307.1"/>
    <property type="molecule type" value="Genomic_DNA"/>
</dbReference>
<evidence type="ECO:0000256" key="6">
    <source>
        <dbReference type="ARBA" id="ARBA00023136"/>
    </source>
</evidence>
<reference evidence="12" key="1">
    <citation type="submission" date="2022-10" db="EMBL/GenBank/DDBJ databases">
        <title>Comparative genomics and taxonomic characterization of three novel marine species of genus Reichenbachiella exhibiting antioxidant and polysaccharide degradation activities.</title>
        <authorList>
            <person name="Muhammad N."/>
            <person name="Lee Y.-J."/>
            <person name="Ko J."/>
            <person name="Kim S.-G."/>
        </authorList>
    </citation>
    <scope>NUCLEOTIDE SEQUENCE</scope>
    <source>
        <strain evidence="12">Wsw4-B4</strain>
    </source>
</reference>
<comment type="subcellular location">
    <subcellularLocation>
        <location evidence="1">Cell membrane</location>
        <topology evidence="1">Multi-pass membrane protein</topology>
    </subcellularLocation>
</comment>
<keyword evidence="4 7" id="KW-0812">Transmembrane</keyword>
<dbReference type="RefSeq" id="WP_263052037.1">
    <property type="nucleotide sequence ID" value="NZ_CP106735.1"/>
</dbReference>